<reference evidence="11" key="1">
    <citation type="journal article" date="2015" name="Proc. Natl. Acad. Sci. U.S.A.">
        <title>Networks of energetic and metabolic interactions define dynamics in microbial communities.</title>
        <authorList>
            <person name="Embree M."/>
            <person name="Liu J.K."/>
            <person name="Al-Bassam M.M."/>
            <person name="Zengler K."/>
        </authorList>
    </citation>
    <scope>NUCLEOTIDE SEQUENCE</scope>
</reference>
<dbReference type="InterPro" id="IPR001501">
    <property type="entry name" value="Ni-dep_hyd_lsu"/>
</dbReference>
<dbReference type="GO" id="GO:0016151">
    <property type="term" value="F:nickel cation binding"/>
    <property type="evidence" value="ECO:0007669"/>
    <property type="project" value="InterPro"/>
</dbReference>
<dbReference type="Pfam" id="PF00329">
    <property type="entry name" value="Complex1_30kDa"/>
    <property type="match status" value="1"/>
</dbReference>
<evidence type="ECO:0000256" key="6">
    <source>
        <dbReference type="ARBA" id="ARBA00023268"/>
    </source>
</evidence>
<keyword evidence="3" id="KW-1003">Cell membrane</keyword>
<dbReference type="SUPFAM" id="SSF143243">
    <property type="entry name" value="Nqo5-like"/>
    <property type="match status" value="1"/>
</dbReference>
<feature type="domain" description="NADH-quinone oxidoreductase subunit D" evidence="10">
    <location>
        <begin position="330"/>
        <end position="492"/>
    </location>
</feature>
<dbReference type="GO" id="GO:0048038">
    <property type="term" value="F:quinone binding"/>
    <property type="evidence" value="ECO:0007669"/>
    <property type="project" value="InterPro"/>
</dbReference>
<feature type="domain" description="NADH-quinone oxidoreductase subunit D" evidence="10">
    <location>
        <begin position="497"/>
        <end position="570"/>
    </location>
</feature>
<evidence type="ECO:0000256" key="4">
    <source>
        <dbReference type="ARBA" id="ARBA00023027"/>
    </source>
</evidence>
<dbReference type="GO" id="GO:0016651">
    <property type="term" value="F:oxidoreductase activity, acting on NAD(P)H"/>
    <property type="evidence" value="ECO:0007669"/>
    <property type="project" value="InterPro"/>
</dbReference>
<comment type="catalytic activity">
    <reaction evidence="8">
        <text>a quinone + NADH + 5 H(+)(in) = a quinol + NAD(+) + 4 H(+)(out)</text>
        <dbReference type="Rhea" id="RHEA:57888"/>
        <dbReference type="ChEBI" id="CHEBI:15378"/>
        <dbReference type="ChEBI" id="CHEBI:24646"/>
        <dbReference type="ChEBI" id="CHEBI:57540"/>
        <dbReference type="ChEBI" id="CHEBI:57945"/>
        <dbReference type="ChEBI" id="CHEBI:132124"/>
    </reaction>
</comment>
<dbReference type="Pfam" id="PF00346">
    <property type="entry name" value="Complex1_49kDa"/>
    <property type="match status" value="2"/>
</dbReference>
<keyword evidence="11" id="KW-0830">Ubiquinone</keyword>
<dbReference type="NCBIfam" id="NF004739">
    <property type="entry name" value="PRK06075.1"/>
    <property type="match status" value="1"/>
</dbReference>
<dbReference type="InterPro" id="IPR054914">
    <property type="entry name" value="F420_dehyd_FpoD"/>
</dbReference>
<comment type="subcellular location">
    <subcellularLocation>
        <location evidence="1">Cell membrane</location>
        <topology evidence="1">Peripheral membrane protein</topology>
    </subcellularLocation>
</comment>
<dbReference type="PANTHER" id="PTHR11993">
    <property type="entry name" value="NADH-UBIQUINONE OXIDOREDUCTASE 49 KDA SUBUNIT"/>
    <property type="match status" value="1"/>
</dbReference>
<dbReference type="Pfam" id="PF00374">
    <property type="entry name" value="NiFeSe_Hases"/>
    <property type="match status" value="1"/>
</dbReference>
<dbReference type="NCBIfam" id="NF040602">
    <property type="entry name" value="F420_dehyd_FpoD"/>
    <property type="match status" value="1"/>
</dbReference>
<dbReference type="InterPro" id="IPR022885">
    <property type="entry name" value="NDH1_su_D/H"/>
</dbReference>
<evidence type="ECO:0000256" key="3">
    <source>
        <dbReference type="ARBA" id="ARBA00022475"/>
    </source>
</evidence>
<dbReference type="GO" id="GO:0008137">
    <property type="term" value="F:NADH dehydrogenase (ubiquinone) activity"/>
    <property type="evidence" value="ECO:0007669"/>
    <property type="project" value="InterPro"/>
</dbReference>
<dbReference type="GO" id="GO:0051287">
    <property type="term" value="F:NAD binding"/>
    <property type="evidence" value="ECO:0007669"/>
    <property type="project" value="InterPro"/>
</dbReference>
<comment type="caution">
    <text evidence="11">The sequence shown here is derived from an EMBL/GenBank/DDBJ whole genome shotgun (WGS) entry which is preliminary data.</text>
</comment>
<evidence type="ECO:0000256" key="2">
    <source>
        <dbReference type="ARBA" id="ARBA00010019"/>
    </source>
</evidence>
<dbReference type="Gene3D" id="3.30.460.80">
    <property type="entry name" value="NADH:ubiquinone oxidoreductase, 30kDa subunit"/>
    <property type="match status" value="1"/>
</dbReference>
<dbReference type="InterPro" id="IPR029014">
    <property type="entry name" value="NiFe-Hase_large"/>
</dbReference>
<dbReference type="EC" id="1.6.5.3" evidence="11"/>
<sequence length="570" mass="64366">MTNASEVLSSIQSAFPAAVSDGKVESDDRLWVTVDSKKIRDVCKYMTDKLGFDHYAGSAGVDWIARNEMEVVEIMASYGIHNVVAMLKVKTPRDNPSVPSLVDMYWNANWYERETWEMFGINFEGHPELYPLLLSDPLVGVWPWRKDFKGYPDLTTGERAVQITTPEGYTEYRFPPTPAEIEAGTVVTERPKYPTFREREEAHIKSDSEMIMHLGPQHAMVPGPFLLDILVEGERVKKAFLDLGYIHKGIEKIMENRSWLQGITYTDRMCYVAALSNNECYCGAVERLLGLEVPLRAQYIRVILEELSRIQSHLIGTGEFLTLIAGVGFAPWQYMIMDREKIISLIESVTGARLTHSFVRFGGVRNDLPEGFDEQCRKVFPYMKSRIEEFIELFAQDPIYHARMENIGSISPETAKRIGCAGRVLRAAGVPYDMRIEDPILVYPELDFKVVTGTRGDSADRIDCTLREMLESIHIIEQCLDKIPSGPIKTEAKIPKKIPAGEAYYRVEDPRGEMGMYVISDGGDKPYRVKVRGPFYATFQTLTPLLEGVYIADAVAIAGSMDGCPSESDR</sequence>
<dbReference type="NCBIfam" id="NF004735">
    <property type="entry name" value="PRK06074.2-2"/>
    <property type="match status" value="1"/>
</dbReference>
<gene>
    <name evidence="11" type="ORF">ASZ90_012495</name>
</gene>
<dbReference type="Gene3D" id="1.10.645.10">
    <property type="entry name" value="Cytochrome-c3 Hydrogenase, chain B"/>
    <property type="match status" value="1"/>
</dbReference>
<keyword evidence="11" id="KW-0560">Oxidoreductase</keyword>
<dbReference type="PANTHER" id="PTHR11993:SF10">
    <property type="entry name" value="NADH DEHYDROGENASE [UBIQUINONE] IRON-SULFUR PROTEIN 2, MITOCHONDRIAL"/>
    <property type="match status" value="1"/>
</dbReference>
<dbReference type="InterPro" id="IPR001268">
    <property type="entry name" value="NADH_UbQ_OxRdtase_30kDa_su"/>
</dbReference>
<dbReference type="SMR" id="A0A0W8FAD1"/>
<organism evidence="11">
    <name type="scientific">hydrocarbon metagenome</name>
    <dbReference type="NCBI Taxonomy" id="938273"/>
    <lineage>
        <taxon>unclassified sequences</taxon>
        <taxon>metagenomes</taxon>
        <taxon>ecological metagenomes</taxon>
    </lineage>
</organism>
<evidence type="ECO:0000313" key="11">
    <source>
        <dbReference type="EMBL" id="KUG17852.1"/>
    </source>
</evidence>
<dbReference type="AlphaFoldDB" id="A0A0W8FAD1"/>
<comment type="similarity">
    <text evidence="2">In the C-terminal section; belongs to the complex I 49 kDa subunit family.</text>
</comment>
<keyword evidence="5" id="KW-0472">Membrane</keyword>
<comment type="subunit">
    <text evidence="7">NDH-1 is composed of 13 different subunits. Subunits NuoB, CD, E, F, and G constitute the peripheral sector of the complex.</text>
</comment>
<dbReference type="InterPro" id="IPR037232">
    <property type="entry name" value="NADH_quin_OxRdtase_su_C/D-like"/>
</dbReference>
<proteinExistence type="inferred from homology"/>
<dbReference type="GO" id="GO:0005886">
    <property type="term" value="C:plasma membrane"/>
    <property type="evidence" value="ECO:0007669"/>
    <property type="project" value="UniProtKB-SubCell"/>
</dbReference>
<feature type="domain" description="NADH:ubiquinone oxidoreductase 30kDa subunit" evidence="9">
    <location>
        <begin position="32"/>
        <end position="150"/>
    </location>
</feature>
<evidence type="ECO:0000256" key="7">
    <source>
        <dbReference type="ARBA" id="ARBA00038617"/>
    </source>
</evidence>
<accession>A0A0W8FAD1</accession>
<keyword evidence="4" id="KW-0520">NAD</keyword>
<evidence type="ECO:0000256" key="8">
    <source>
        <dbReference type="ARBA" id="ARBA00047712"/>
    </source>
</evidence>
<evidence type="ECO:0000256" key="1">
    <source>
        <dbReference type="ARBA" id="ARBA00004202"/>
    </source>
</evidence>
<protein>
    <submittedName>
        <fullName evidence="11">Nadh-ubiquinone oxidoreductase chain d</fullName>
        <ecNumber evidence="11">1.6.5.3</ecNumber>
    </submittedName>
</protein>
<dbReference type="InterPro" id="IPR001135">
    <property type="entry name" value="NADH_Q_OxRdtase_suD"/>
</dbReference>
<dbReference type="SUPFAM" id="SSF56762">
    <property type="entry name" value="HydB/Nqo4-like"/>
    <property type="match status" value="1"/>
</dbReference>
<evidence type="ECO:0000259" key="9">
    <source>
        <dbReference type="Pfam" id="PF00329"/>
    </source>
</evidence>
<evidence type="ECO:0000256" key="5">
    <source>
        <dbReference type="ARBA" id="ARBA00023136"/>
    </source>
</evidence>
<name>A0A0W8FAD1_9ZZZZ</name>
<dbReference type="EMBL" id="LNQE01001419">
    <property type="protein sequence ID" value="KUG17852.1"/>
    <property type="molecule type" value="Genomic_DNA"/>
</dbReference>
<keyword evidence="6" id="KW-0511">Multifunctional enzyme</keyword>
<evidence type="ECO:0000259" key="10">
    <source>
        <dbReference type="Pfam" id="PF00346"/>
    </source>
</evidence>